<dbReference type="GO" id="GO:0071111">
    <property type="term" value="F:cyclic-guanylate-specific phosphodiesterase activity"/>
    <property type="evidence" value="ECO:0007669"/>
    <property type="project" value="InterPro"/>
</dbReference>
<sequence length="344" mass="36301">MTGDRRLGSFVVVTGGLGVAILAAASADDLAHLAHLAQADADERWRATGILLACLLLLVAGIAYRAASLDQGRTFRELLLRVSAEQQEQQRRETLHREVLAVMEPGAMHMVFQPITEVGTGRVQGYEALARFPEHGPDHWFPAAEEVGLGTRLELRAIELALATGLPRVPADQYVSVNLSATTLLDPALLELIDPGVGDRVVVELTEHSMVAVYDDVVAALPALRARGVRLAIDDLGVGYGSMGHVVRLSPDLVKIDRSLITGISVDNAQSSFVAAMVAFTAAIGVSLLAEGVETEGEAQSLHQLGVGLAQGWHFGRPSDLGPTPEPARAASPGSVSATGLRAD</sequence>
<evidence type="ECO:0000256" key="2">
    <source>
        <dbReference type="SAM" id="Phobius"/>
    </source>
</evidence>
<dbReference type="RefSeq" id="WP_169323112.1">
    <property type="nucleotide sequence ID" value="NZ_JABCJJ010000002.1"/>
</dbReference>
<dbReference type="Proteomes" id="UP000562124">
    <property type="component" value="Unassembled WGS sequence"/>
</dbReference>
<dbReference type="EMBL" id="JABCJJ010000002">
    <property type="protein sequence ID" value="NMR19115.1"/>
    <property type="molecule type" value="Genomic_DNA"/>
</dbReference>
<dbReference type="Gene3D" id="3.20.20.450">
    <property type="entry name" value="EAL domain"/>
    <property type="match status" value="1"/>
</dbReference>
<dbReference type="PROSITE" id="PS50883">
    <property type="entry name" value="EAL"/>
    <property type="match status" value="1"/>
</dbReference>
<evidence type="ECO:0000313" key="5">
    <source>
        <dbReference type="Proteomes" id="UP000562124"/>
    </source>
</evidence>
<dbReference type="PANTHER" id="PTHR33121:SF70">
    <property type="entry name" value="SIGNALING PROTEIN YKOW"/>
    <property type="match status" value="1"/>
</dbReference>
<keyword evidence="5" id="KW-1185">Reference proteome</keyword>
<reference evidence="4 5" key="1">
    <citation type="submission" date="2020-04" db="EMBL/GenBank/DDBJ databases">
        <title>Sequencing and Assembly of C. fimi.</title>
        <authorList>
            <person name="Ramsey A.R."/>
        </authorList>
    </citation>
    <scope>NUCLEOTIDE SEQUENCE [LARGE SCALE GENOMIC DNA]</scope>
    <source>
        <strain evidence="4 5">SB</strain>
    </source>
</reference>
<dbReference type="Pfam" id="PF00563">
    <property type="entry name" value="EAL"/>
    <property type="match status" value="1"/>
</dbReference>
<dbReference type="AlphaFoldDB" id="A0A7Y0LW97"/>
<evidence type="ECO:0000313" key="4">
    <source>
        <dbReference type="EMBL" id="NMR19115.1"/>
    </source>
</evidence>
<keyword evidence="2" id="KW-0812">Transmembrane</keyword>
<dbReference type="InterPro" id="IPR050706">
    <property type="entry name" value="Cyclic-di-GMP_PDE-like"/>
</dbReference>
<comment type="caution">
    <text evidence="4">The sequence shown here is derived from an EMBL/GenBank/DDBJ whole genome shotgun (WGS) entry which is preliminary data.</text>
</comment>
<dbReference type="CDD" id="cd01948">
    <property type="entry name" value="EAL"/>
    <property type="match status" value="1"/>
</dbReference>
<keyword evidence="2" id="KW-1133">Transmembrane helix</keyword>
<dbReference type="PANTHER" id="PTHR33121">
    <property type="entry name" value="CYCLIC DI-GMP PHOSPHODIESTERASE PDEF"/>
    <property type="match status" value="1"/>
</dbReference>
<name>A0A7Y0LW97_CELFI</name>
<organism evidence="4 5">
    <name type="scientific">Cellulomonas fimi</name>
    <dbReference type="NCBI Taxonomy" id="1708"/>
    <lineage>
        <taxon>Bacteria</taxon>
        <taxon>Bacillati</taxon>
        <taxon>Actinomycetota</taxon>
        <taxon>Actinomycetes</taxon>
        <taxon>Micrococcales</taxon>
        <taxon>Cellulomonadaceae</taxon>
        <taxon>Cellulomonas</taxon>
    </lineage>
</organism>
<feature type="transmembrane region" description="Helical" evidence="2">
    <location>
        <begin position="47"/>
        <end position="67"/>
    </location>
</feature>
<evidence type="ECO:0000259" key="3">
    <source>
        <dbReference type="PROSITE" id="PS50883"/>
    </source>
</evidence>
<feature type="transmembrane region" description="Helical" evidence="2">
    <location>
        <begin position="7"/>
        <end position="27"/>
    </location>
</feature>
<proteinExistence type="predicted"/>
<dbReference type="SUPFAM" id="SSF141868">
    <property type="entry name" value="EAL domain-like"/>
    <property type="match status" value="1"/>
</dbReference>
<gene>
    <name evidence="4" type="ORF">HIR71_02585</name>
</gene>
<protein>
    <submittedName>
        <fullName evidence="4">EAL domain-containing protein</fullName>
    </submittedName>
</protein>
<dbReference type="InterPro" id="IPR035919">
    <property type="entry name" value="EAL_sf"/>
</dbReference>
<keyword evidence="2" id="KW-0472">Membrane</keyword>
<dbReference type="InterPro" id="IPR001633">
    <property type="entry name" value="EAL_dom"/>
</dbReference>
<accession>A0A7Y0LW97</accession>
<feature type="domain" description="EAL" evidence="3">
    <location>
        <begin position="92"/>
        <end position="332"/>
    </location>
</feature>
<feature type="region of interest" description="Disordered" evidence="1">
    <location>
        <begin position="316"/>
        <end position="344"/>
    </location>
</feature>
<evidence type="ECO:0000256" key="1">
    <source>
        <dbReference type="SAM" id="MobiDB-lite"/>
    </source>
</evidence>
<dbReference type="SMART" id="SM00052">
    <property type="entry name" value="EAL"/>
    <property type="match status" value="1"/>
</dbReference>